<accession>Q22MY9</accession>
<feature type="region of interest" description="Disordered" evidence="1">
    <location>
        <begin position="334"/>
        <end position="366"/>
    </location>
</feature>
<feature type="compositionally biased region" description="Basic residues" evidence="1">
    <location>
        <begin position="347"/>
        <end position="357"/>
    </location>
</feature>
<evidence type="ECO:0000313" key="3">
    <source>
        <dbReference type="EMBL" id="EAR86369.2"/>
    </source>
</evidence>
<feature type="compositionally biased region" description="Basic and acidic residues" evidence="1">
    <location>
        <begin position="1028"/>
        <end position="1041"/>
    </location>
</feature>
<keyword evidence="4" id="KW-1185">Reference proteome</keyword>
<dbReference type="InterPro" id="IPR036890">
    <property type="entry name" value="HATPase_C_sf"/>
</dbReference>
<feature type="transmembrane region" description="Helical" evidence="2">
    <location>
        <begin position="201"/>
        <end position="217"/>
    </location>
</feature>
<dbReference type="EMBL" id="GG662720">
    <property type="protein sequence ID" value="EAR86369.2"/>
    <property type="molecule type" value="Genomic_DNA"/>
</dbReference>
<dbReference type="InParanoid" id="Q22MY9"/>
<dbReference type="Gene3D" id="3.30.565.10">
    <property type="entry name" value="Histidine kinase-like ATPase, C-terminal domain"/>
    <property type="match status" value="1"/>
</dbReference>
<dbReference type="Proteomes" id="UP000009168">
    <property type="component" value="Unassembled WGS sequence"/>
</dbReference>
<feature type="transmembrane region" description="Helical" evidence="2">
    <location>
        <begin position="159"/>
        <end position="189"/>
    </location>
</feature>
<feature type="transmembrane region" description="Helical" evidence="2">
    <location>
        <begin position="95"/>
        <end position="114"/>
    </location>
</feature>
<dbReference type="GeneID" id="7833562"/>
<sequence length="1254" mass="147843">MYEKIKRIKEIFNKEGGQQEIEVTGKGIFYKPEKEVNKYTLHFRNVKIEKEYFQLNRIHYIYQANITLAMHMIIVSSDLITFITSYSFQSEQKSIIVMVILILMDLFFIILINLKKRYINWIYFTFQIFYITITAYEIYDQTLDNLEKETNNPFLRGFTVSNFIILGIQGSNLILKSISFSYSIIIFFLSVYLKQQIQYSILIRFLLAIILYIYTVYSNDKFYRFSFLTQKQIDQYNKMMNNQAPYCLMSARFNQKLDKIELIECNTRATEEFQIKAESDFENFISQIFIRKKNKPNFMVSNNQIEEQSNYQNSLKGQIKSMIQKEIYKQKQDKAEMKKFQKQMSTKSKKQKSRQQQKQKNDKDINEIADEMKLDSNTYGIEKNYDSSVKKLKLFHFDKELNQENILKAKLSLFKWHQYYVIITIEKKKHHNQPEQKSKAHTIHSVTMKEKSNSLSGNYNNQNILQKQYQFHNTKINNQPVSALLPPTTQMGSFNNISTSNNLYTITNGLINQQSFNQNTNMSVNVPNIPIIKLLQHSENTNNYNSSLQTSTATPVILNQLSCFNSNNISNLNNDPLRKDWLIEVFQETIKVILQKLEQFKQKFDTKKFAQLNIDPSSYFRSFASEIQLQNANLLKLMKIRSQKQQMVIKKIQLSELSAAIKQHFEPLFRESQIKLFIDQEKEDYISTDQNFLQQILVNIITYCYKLLQQQSYNSLQSKQQSQYVAIKYNKIHQNQTIKIQIQMPFVQNHKLDLIQFQDISLEGMKQDKINHKQLFLDLKLSNQLLAILNKQKIQQLNNEQIKRHQIESNFMTQNLSPKEHQDITPKMFQIDINERHNSIKGSEYTFQQLNNTQQSFQNPIMSPVNSFQKGGNTILSPILSSHHSFYNTPSASMIGNTSYNTSPKKYNLQEKKIFNEGGLDVDLNLSNYPLNNYSNQNQSSINEIRKNSIESRNQFNQGSNITPSNSQPFQHFRSKSKNFYAKFKSNPNEQNNLQHLKKNNPENEEQQITNDRNIDGLKFQKNNQQFEKKHENNQTLDEKQQNSNPNMQSFIQIPNKQQKTSLTDIQNPNFKDQETEYLKIPFQFSEKTINSAQFKPKQIQGLTIKSSDSKINYDTQKYQNLEKDKAIINKGSSSIENTQIEDLEMIKFKVNQRHIFISFQVVDYSKNNPSQTHRSPQKIYQQSENIDIIKDYFVSKQKDYILSNKNEQKQELNSPDSSVDDLFNQLNDSNDSIKRWVDQQQILSKNNHLYEEI</sequence>
<dbReference type="AlphaFoldDB" id="Q22MY9"/>
<feature type="compositionally biased region" description="Polar residues" evidence="1">
    <location>
        <begin position="986"/>
        <end position="995"/>
    </location>
</feature>
<keyword evidence="2 3" id="KW-0812">Transmembrane</keyword>
<proteinExistence type="predicted"/>
<evidence type="ECO:0000313" key="4">
    <source>
        <dbReference type="Proteomes" id="UP000009168"/>
    </source>
</evidence>
<dbReference type="RefSeq" id="XP_976881.2">
    <property type="nucleotide sequence ID" value="XM_971788.2"/>
</dbReference>
<reference evidence="4" key="1">
    <citation type="journal article" date="2006" name="PLoS Biol.">
        <title>Macronuclear genome sequence of the ciliate Tetrahymena thermophila, a model eukaryote.</title>
        <authorList>
            <person name="Eisen J.A."/>
            <person name="Coyne R.S."/>
            <person name="Wu M."/>
            <person name="Wu D."/>
            <person name="Thiagarajan M."/>
            <person name="Wortman J.R."/>
            <person name="Badger J.H."/>
            <person name="Ren Q."/>
            <person name="Amedeo P."/>
            <person name="Jones K.M."/>
            <person name="Tallon L.J."/>
            <person name="Delcher A.L."/>
            <person name="Salzberg S.L."/>
            <person name="Silva J.C."/>
            <person name="Haas B.J."/>
            <person name="Majoros W.H."/>
            <person name="Farzad M."/>
            <person name="Carlton J.M."/>
            <person name="Smith R.K. Jr."/>
            <person name="Garg J."/>
            <person name="Pearlman R.E."/>
            <person name="Karrer K.M."/>
            <person name="Sun L."/>
            <person name="Manning G."/>
            <person name="Elde N.C."/>
            <person name="Turkewitz A.P."/>
            <person name="Asai D.J."/>
            <person name="Wilkes D.E."/>
            <person name="Wang Y."/>
            <person name="Cai H."/>
            <person name="Collins K."/>
            <person name="Stewart B.A."/>
            <person name="Lee S.R."/>
            <person name="Wilamowska K."/>
            <person name="Weinberg Z."/>
            <person name="Ruzzo W.L."/>
            <person name="Wloga D."/>
            <person name="Gaertig J."/>
            <person name="Frankel J."/>
            <person name="Tsao C.-C."/>
            <person name="Gorovsky M.A."/>
            <person name="Keeling P.J."/>
            <person name="Waller R.F."/>
            <person name="Patron N.J."/>
            <person name="Cherry J.M."/>
            <person name="Stover N.A."/>
            <person name="Krieger C.J."/>
            <person name="del Toro C."/>
            <person name="Ryder H.F."/>
            <person name="Williamson S.C."/>
            <person name="Barbeau R.A."/>
            <person name="Hamilton E.P."/>
            <person name="Orias E."/>
        </authorList>
    </citation>
    <scope>NUCLEOTIDE SEQUENCE [LARGE SCALE GENOMIC DNA]</scope>
    <source>
        <strain evidence="4">SB210</strain>
    </source>
</reference>
<protein>
    <submittedName>
        <fullName evidence="3">Transmembrane protein, putative</fullName>
    </submittedName>
</protein>
<gene>
    <name evidence="3" type="ORF">TTHERM_00028850</name>
</gene>
<dbReference type="HOGENOM" id="CLU_307073_0_0_1"/>
<feature type="region of interest" description="Disordered" evidence="1">
    <location>
        <begin position="984"/>
        <end position="1006"/>
    </location>
</feature>
<dbReference type="SUPFAM" id="SSF55874">
    <property type="entry name" value="ATPase domain of HSP90 chaperone/DNA topoisomerase II/histidine kinase"/>
    <property type="match status" value="1"/>
</dbReference>
<dbReference type="KEGG" id="tet:TTHERM_00028850"/>
<feature type="transmembrane region" description="Helical" evidence="2">
    <location>
        <begin position="121"/>
        <end position="139"/>
    </location>
</feature>
<keyword evidence="2" id="KW-0472">Membrane</keyword>
<feature type="transmembrane region" description="Helical" evidence="2">
    <location>
        <begin position="60"/>
        <end position="83"/>
    </location>
</feature>
<organism evidence="3 4">
    <name type="scientific">Tetrahymena thermophila (strain SB210)</name>
    <dbReference type="NCBI Taxonomy" id="312017"/>
    <lineage>
        <taxon>Eukaryota</taxon>
        <taxon>Sar</taxon>
        <taxon>Alveolata</taxon>
        <taxon>Ciliophora</taxon>
        <taxon>Intramacronucleata</taxon>
        <taxon>Oligohymenophorea</taxon>
        <taxon>Hymenostomatida</taxon>
        <taxon>Tetrahymenina</taxon>
        <taxon>Tetrahymenidae</taxon>
        <taxon>Tetrahymena</taxon>
    </lineage>
</organism>
<evidence type="ECO:0000256" key="2">
    <source>
        <dbReference type="SAM" id="Phobius"/>
    </source>
</evidence>
<keyword evidence="2" id="KW-1133">Transmembrane helix</keyword>
<name>Q22MY9_TETTS</name>
<evidence type="ECO:0000256" key="1">
    <source>
        <dbReference type="SAM" id="MobiDB-lite"/>
    </source>
</evidence>
<feature type="region of interest" description="Disordered" evidence="1">
    <location>
        <begin position="1028"/>
        <end position="1048"/>
    </location>
</feature>